<evidence type="ECO:0000256" key="10">
    <source>
        <dbReference type="RuleBase" id="RU364116"/>
    </source>
</evidence>
<dbReference type="PANTHER" id="PTHR13932">
    <property type="entry name" value="COPROPORPHYRINIGEN III OXIDASE"/>
    <property type="match status" value="1"/>
</dbReference>
<dbReference type="GO" id="GO:0046872">
    <property type="term" value="F:metal ion binding"/>
    <property type="evidence" value="ECO:0007669"/>
    <property type="project" value="UniProtKB-UniRule"/>
</dbReference>
<dbReference type="SFLD" id="SFLDG01065">
    <property type="entry name" value="anaerobic_coproporphyrinogen-I"/>
    <property type="match status" value="1"/>
</dbReference>
<dbReference type="Gene3D" id="3.20.20.70">
    <property type="entry name" value="Aldolase class I"/>
    <property type="match status" value="1"/>
</dbReference>
<accession>A0A4U7BS61</accession>
<keyword evidence="10" id="KW-0004">4Fe-4S</keyword>
<dbReference type="InterPro" id="IPR058240">
    <property type="entry name" value="rSAM_sf"/>
</dbReference>
<dbReference type="GO" id="GO:0005737">
    <property type="term" value="C:cytoplasm"/>
    <property type="evidence" value="ECO:0007669"/>
    <property type="project" value="UniProtKB-SubCell"/>
</dbReference>
<evidence type="ECO:0000313" key="12">
    <source>
        <dbReference type="EMBL" id="TKX31826.1"/>
    </source>
</evidence>
<feature type="domain" description="Radical SAM core" evidence="11">
    <location>
        <begin position="1"/>
        <end position="228"/>
    </location>
</feature>
<evidence type="ECO:0000256" key="9">
    <source>
        <dbReference type="ARBA" id="ARBA00023186"/>
    </source>
</evidence>
<evidence type="ECO:0000256" key="3">
    <source>
        <dbReference type="ARBA" id="ARBA00017228"/>
    </source>
</evidence>
<keyword evidence="5 10" id="KW-0949">S-adenosyl-L-methionine</keyword>
<dbReference type="AlphaFoldDB" id="A0A4U7BS61"/>
<evidence type="ECO:0000256" key="5">
    <source>
        <dbReference type="ARBA" id="ARBA00022691"/>
    </source>
</evidence>
<dbReference type="SMART" id="SM00729">
    <property type="entry name" value="Elp3"/>
    <property type="match status" value="1"/>
</dbReference>
<comment type="similarity">
    <text evidence="2">Belongs to the anaerobic coproporphyrinogen-III oxidase family. HemW subfamily.</text>
</comment>
<dbReference type="SUPFAM" id="SSF102114">
    <property type="entry name" value="Radical SAM enzymes"/>
    <property type="match status" value="1"/>
</dbReference>
<dbReference type="GO" id="GO:0051539">
    <property type="term" value="F:4 iron, 4 sulfur cluster binding"/>
    <property type="evidence" value="ECO:0007669"/>
    <property type="project" value="UniProtKB-UniRule"/>
</dbReference>
<proteinExistence type="inferred from homology"/>
<evidence type="ECO:0000256" key="6">
    <source>
        <dbReference type="ARBA" id="ARBA00022723"/>
    </source>
</evidence>
<dbReference type="SFLD" id="SFLDF00562">
    <property type="entry name" value="HemN-like__clustered_with_heat"/>
    <property type="match status" value="1"/>
</dbReference>
<dbReference type="NCBIfam" id="TIGR00539">
    <property type="entry name" value="hemN_rel"/>
    <property type="match status" value="1"/>
</dbReference>
<evidence type="ECO:0000313" key="13">
    <source>
        <dbReference type="Proteomes" id="UP000308838"/>
    </source>
</evidence>
<dbReference type="InterPro" id="IPR034505">
    <property type="entry name" value="Coproporphyrinogen-III_oxidase"/>
</dbReference>
<evidence type="ECO:0000256" key="2">
    <source>
        <dbReference type="ARBA" id="ARBA00006100"/>
    </source>
</evidence>
<keyword evidence="7 10" id="KW-0408">Iron</keyword>
<dbReference type="PROSITE" id="PS51918">
    <property type="entry name" value="RADICAL_SAM"/>
    <property type="match status" value="1"/>
</dbReference>
<evidence type="ECO:0000256" key="4">
    <source>
        <dbReference type="ARBA" id="ARBA00022617"/>
    </source>
</evidence>
<dbReference type="InterPro" id="IPR006638">
    <property type="entry name" value="Elp3/MiaA/NifB-like_rSAM"/>
</dbReference>
<dbReference type="PANTHER" id="PTHR13932:SF5">
    <property type="entry name" value="RADICAL S-ADENOSYL METHIONINE DOMAIN-CONTAINING PROTEIN 1, MITOCHONDRIAL"/>
    <property type="match status" value="1"/>
</dbReference>
<dbReference type="EMBL" id="NXLZ01000002">
    <property type="protein sequence ID" value="TKX31826.1"/>
    <property type="molecule type" value="Genomic_DNA"/>
</dbReference>
<dbReference type="GO" id="GO:0006779">
    <property type="term" value="P:porphyrin-containing compound biosynthetic process"/>
    <property type="evidence" value="ECO:0007669"/>
    <property type="project" value="InterPro"/>
</dbReference>
<evidence type="ECO:0000256" key="8">
    <source>
        <dbReference type="ARBA" id="ARBA00023014"/>
    </source>
</evidence>
<evidence type="ECO:0000259" key="11">
    <source>
        <dbReference type="PROSITE" id="PS51918"/>
    </source>
</evidence>
<comment type="function">
    <text evidence="10">Probably acts as a heme chaperone, transferring heme to an unknown acceptor. Binds one molecule of heme per monomer, possibly covalently. Binds 1 [4Fe-4S] cluster. The cluster is coordinated with 3 cysteines and an exchangeable S-adenosyl-L-methionine.</text>
</comment>
<dbReference type="GO" id="GO:0004109">
    <property type="term" value="F:coproporphyrinogen oxidase activity"/>
    <property type="evidence" value="ECO:0007669"/>
    <property type="project" value="InterPro"/>
</dbReference>
<dbReference type="RefSeq" id="WP_137620174.1">
    <property type="nucleotide sequence ID" value="NZ_NXLZ01000002.1"/>
</dbReference>
<dbReference type="InterPro" id="IPR013785">
    <property type="entry name" value="Aldolase_TIM"/>
</dbReference>
<keyword evidence="10" id="KW-0963">Cytoplasm</keyword>
<sequence>MHFYIHIPFCESKCNYCAFTSLKKDNYEKSYFQALNKDINFQLEKFNIKYNQIKTFFIGGGTPSCIDAKYYESIFKTLHPYLSQNVEISCEANPNSATLNWIKAMKNLGINRISFGAQSFHPKKLKFLGRIHNQDTIFKALENADKAGLKNINLDLIYDTKMDDKKMLEFELSNLEKIKPLITHLSAYNLTIEPKTAFAKKENFKKNAPNLMKFFIQKLTHLGFFQYEISNFSKNKNTMCKHNLSYWKGNNYIGCGLSAVGFYKNQRFYTANNLKSYIENPAFRNVEKLNSKNLELEHLFLGLRSIVGIQEKKLDFKQKEKALLLLKEKKLKYEKKRYFNPNFLLSDELALYLSS</sequence>
<dbReference type="InterPro" id="IPR004559">
    <property type="entry name" value="HemW-like"/>
</dbReference>
<comment type="cofactor">
    <cofactor evidence="1">
        <name>[4Fe-4S] cluster</name>
        <dbReference type="ChEBI" id="CHEBI:49883"/>
    </cofactor>
</comment>
<dbReference type="SFLD" id="SFLDS00029">
    <property type="entry name" value="Radical_SAM"/>
    <property type="match status" value="1"/>
</dbReference>
<name>A0A4U7BS61_9BACT</name>
<organism evidence="12 13">
    <name type="scientific">Campylobacter estrildidarum</name>
    <dbReference type="NCBI Taxonomy" id="2510189"/>
    <lineage>
        <taxon>Bacteria</taxon>
        <taxon>Pseudomonadati</taxon>
        <taxon>Campylobacterota</taxon>
        <taxon>Epsilonproteobacteria</taxon>
        <taxon>Campylobacterales</taxon>
        <taxon>Campylobacteraceae</taxon>
        <taxon>Campylobacter</taxon>
    </lineage>
</organism>
<protein>
    <recommendedName>
        <fullName evidence="3 10">Heme chaperone HemW</fullName>
    </recommendedName>
</protein>
<evidence type="ECO:0000256" key="1">
    <source>
        <dbReference type="ARBA" id="ARBA00001966"/>
    </source>
</evidence>
<evidence type="ECO:0000256" key="7">
    <source>
        <dbReference type="ARBA" id="ARBA00023004"/>
    </source>
</evidence>
<keyword evidence="6 10" id="KW-0479">Metal-binding</keyword>
<reference evidence="12 13" key="1">
    <citation type="submission" date="2018-05" db="EMBL/GenBank/DDBJ databases">
        <title>Novel Campyloabacter and Helicobacter Species and Strains.</title>
        <authorList>
            <person name="Mannion A.J."/>
            <person name="Shen Z."/>
            <person name="Fox J.G."/>
        </authorList>
    </citation>
    <scope>NUCLEOTIDE SEQUENCE [LARGE SCALE GENOMIC DNA]</scope>
    <source>
        <strain evidence="13">MIT17-664</strain>
    </source>
</reference>
<comment type="subcellular location">
    <subcellularLocation>
        <location evidence="10">Cytoplasm</location>
    </subcellularLocation>
</comment>
<dbReference type="InterPro" id="IPR007197">
    <property type="entry name" value="rSAM"/>
</dbReference>
<dbReference type="Pfam" id="PF04055">
    <property type="entry name" value="Radical_SAM"/>
    <property type="match status" value="1"/>
</dbReference>
<keyword evidence="4 10" id="KW-0349">Heme</keyword>
<keyword evidence="8 10" id="KW-0411">Iron-sulfur</keyword>
<comment type="caution">
    <text evidence="12">The sequence shown here is derived from an EMBL/GenBank/DDBJ whole genome shotgun (WGS) entry which is preliminary data.</text>
</comment>
<keyword evidence="13" id="KW-1185">Reference proteome</keyword>
<dbReference type="Proteomes" id="UP000308838">
    <property type="component" value="Unassembled WGS sequence"/>
</dbReference>
<dbReference type="OrthoDB" id="9808022at2"/>
<gene>
    <name evidence="12" type="ORF">CQA69_02015</name>
</gene>
<keyword evidence="9 10" id="KW-0143">Chaperone</keyword>